<keyword evidence="5" id="KW-0539">Nucleus</keyword>
<evidence type="ECO:0000313" key="9">
    <source>
        <dbReference type="EMBL" id="KAK4279602.1"/>
    </source>
</evidence>
<sequence length="687" mass="76007">MGRDSATSLAPGFRFHPTDEELVSYYLKRKVRGKTFLCDAIAVIDIYKSEPWDLPCQSKLKSRDLEWYFFSGLDKKYGNGSKTNRATEKGYWKTTGKDRPVRHKSRIVGMKKTLVYHDGRAPRGARTNWVMHEYRMTDDELVKAGIAQDAFVLCRVFQKSGTGPKNGEQYGAPFIEEEWEEDEVAPVSAERAITDVVLMGDDVGFLETNDLEQHLGTDIASSSAAIPLSICYGESSSYPEPEHSQETTEEQKPLAITGGTCEPQEDRFLNIPEQYAVDGKTLKDEYEAEATHDGSPLNVDNVFDDPCWDAIDFPQIGDGSFLETNDLLNPIEADLDVNDMLDEYLNYIGTDIASSSAAIPLSICYGESSSYPEPQHCRETTEEQRPLAITGGTCEPQEDWFLNIPEQYAVDGKTLKDEYEAEATHDGSPLNVDNVFDDPCWDAIDFPQIADGSFLETNDLLNPIEADLDVNDMLDEYLNYFDADDDISNFISSEDPQIKSDAEVIPDQGLPFTQNVDEEPNMACEQNFDEAPCSDGASSSKKNPELSKSVQGDMNPLTKRVSRLLDGIPAPPAFASEFPPKDIALRLHSAAQSSNHVTAGMIRVTDIALRGNGMDWMLGKNGGFDFVISSDFSQPNNISDALVPVSGLLSGKSAFLVSHCWIFLMLFSVLILSLSCKIGSCMYAAGK</sequence>
<feature type="domain" description="NAC" evidence="8">
    <location>
        <begin position="9"/>
        <end position="159"/>
    </location>
</feature>
<evidence type="ECO:0000256" key="4">
    <source>
        <dbReference type="ARBA" id="ARBA00023163"/>
    </source>
</evidence>
<dbReference type="Pfam" id="PF02365">
    <property type="entry name" value="NAM"/>
    <property type="match status" value="1"/>
</dbReference>
<dbReference type="GO" id="GO:0006355">
    <property type="term" value="P:regulation of DNA-templated transcription"/>
    <property type="evidence" value="ECO:0007669"/>
    <property type="project" value="InterPro"/>
</dbReference>
<dbReference type="Gene3D" id="2.170.150.80">
    <property type="entry name" value="NAC domain"/>
    <property type="match status" value="1"/>
</dbReference>
<keyword evidence="7" id="KW-1133">Transmembrane helix</keyword>
<dbReference type="EMBL" id="JAWXYG010000002">
    <property type="protein sequence ID" value="KAK4279602.1"/>
    <property type="molecule type" value="Genomic_DNA"/>
</dbReference>
<comment type="subcellular location">
    <subcellularLocation>
        <location evidence="1">Nucleus</location>
    </subcellularLocation>
</comment>
<feature type="region of interest" description="Disordered" evidence="6">
    <location>
        <begin position="526"/>
        <end position="553"/>
    </location>
</feature>
<keyword evidence="4" id="KW-0804">Transcription</keyword>
<dbReference type="GO" id="GO:0005634">
    <property type="term" value="C:nucleus"/>
    <property type="evidence" value="ECO:0007669"/>
    <property type="project" value="UniProtKB-SubCell"/>
</dbReference>
<gene>
    <name evidence="9" type="ORF">QN277_011354</name>
</gene>
<evidence type="ECO:0000256" key="3">
    <source>
        <dbReference type="ARBA" id="ARBA00023125"/>
    </source>
</evidence>
<keyword evidence="3" id="KW-0238">DNA-binding</keyword>
<feature type="compositionally biased region" description="Polar residues" evidence="6">
    <location>
        <begin position="536"/>
        <end position="552"/>
    </location>
</feature>
<evidence type="ECO:0000256" key="7">
    <source>
        <dbReference type="SAM" id="Phobius"/>
    </source>
</evidence>
<dbReference type="AlphaFoldDB" id="A0AAE1TBH7"/>
<evidence type="ECO:0000313" key="10">
    <source>
        <dbReference type="Proteomes" id="UP001293593"/>
    </source>
</evidence>
<evidence type="ECO:0000256" key="2">
    <source>
        <dbReference type="ARBA" id="ARBA00023015"/>
    </source>
</evidence>
<evidence type="ECO:0000256" key="1">
    <source>
        <dbReference type="ARBA" id="ARBA00004123"/>
    </source>
</evidence>
<dbReference type="PANTHER" id="PTHR31744:SF210">
    <property type="entry name" value="NAC DOMAIN-CONTAINING PROTEIN 86-LIKE"/>
    <property type="match status" value="1"/>
</dbReference>
<accession>A0AAE1TBH7</accession>
<dbReference type="InterPro" id="IPR003441">
    <property type="entry name" value="NAC-dom"/>
</dbReference>
<evidence type="ECO:0000256" key="6">
    <source>
        <dbReference type="SAM" id="MobiDB-lite"/>
    </source>
</evidence>
<comment type="caution">
    <text evidence="9">The sequence shown here is derived from an EMBL/GenBank/DDBJ whole genome shotgun (WGS) entry which is preliminary data.</text>
</comment>
<organism evidence="9 10">
    <name type="scientific">Acacia crassicarpa</name>
    <name type="common">northern wattle</name>
    <dbReference type="NCBI Taxonomy" id="499986"/>
    <lineage>
        <taxon>Eukaryota</taxon>
        <taxon>Viridiplantae</taxon>
        <taxon>Streptophyta</taxon>
        <taxon>Embryophyta</taxon>
        <taxon>Tracheophyta</taxon>
        <taxon>Spermatophyta</taxon>
        <taxon>Magnoliopsida</taxon>
        <taxon>eudicotyledons</taxon>
        <taxon>Gunneridae</taxon>
        <taxon>Pentapetalae</taxon>
        <taxon>rosids</taxon>
        <taxon>fabids</taxon>
        <taxon>Fabales</taxon>
        <taxon>Fabaceae</taxon>
        <taxon>Caesalpinioideae</taxon>
        <taxon>mimosoid clade</taxon>
        <taxon>Acacieae</taxon>
        <taxon>Acacia</taxon>
    </lineage>
</organism>
<dbReference type="PANTHER" id="PTHR31744">
    <property type="entry name" value="PROTEIN CUP-SHAPED COTYLEDON 2-RELATED"/>
    <property type="match status" value="1"/>
</dbReference>
<proteinExistence type="predicted"/>
<dbReference type="InterPro" id="IPR036093">
    <property type="entry name" value="NAC_dom_sf"/>
</dbReference>
<keyword evidence="7" id="KW-0472">Membrane</keyword>
<dbReference type="GO" id="GO:0003677">
    <property type="term" value="F:DNA binding"/>
    <property type="evidence" value="ECO:0007669"/>
    <property type="project" value="UniProtKB-KW"/>
</dbReference>
<keyword evidence="10" id="KW-1185">Reference proteome</keyword>
<keyword evidence="2" id="KW-0805">Transcription regulation</keyword>
<dbReference type="FunFam" id="2.170.150.80:FF:000002">
    <property type="entry name" value="Nac domain-containing protein 86"/>
    <property type="match status" value="1"/>
</dbReference>
<protein>
    <recommendedName>
        <fullName evidence="8">NAC domain-containing protein</fullName>
    </recommendedName>
</protein>
<reference evidence="9" key="1">
    <citation type="submission" date="2023-10" db="EMBL/GenBank/DDBJ databases">
        <title>Chromosome-level genome of the transformable northern wattle, Acacia crassicarpa.</title>
        <authorList>
            <person name="Massaro I."/>
            <person name="Sinha N.R."/>
            <person name="Poethig S."/>
            <person name="Leichty A.R."/>
        </authorList>
    </citation>
    <scope>NUCLEOTIDE SEQUENCE</scope>
    <source>
        <strain evidence="9">Acra3RX</strain>
        <tissue evidence="9">Leaf</tissue>
    </source>
</reference>
<evidence type="ECO:0000259" key="8">
    <source>
        <dbReference type="PROSITE" id="PS51005"/>
    </source>
</evidence>
<dbReference type="PROSITE" id="PS51005">
    <property type="entry name" value="NAC"/>
    <property type="match status" value="1"/>
</dbReference>
<evidence type="ECO:0000256" key="5">
    <source>
        <dbReference type="ARBA" id="ARBA00023242"/>
    </source>
</evidence>
<dbReference type="Proteomes" id="UP001293593">
    <property type="component" value="Unassembled WGS sequence"/>
</dbReference>
<name>A0AAE1TBH7_9FABA</name>
<feature type="transmembrane region" description="Helical" evidence="7">
    <location>
        <begin position="661"/>
        <end position="685"/>
    </location>
</feature>
<keyword evidence="7" id="KW-0812">Transmembrane</keyword>
<dbReference type="SUPFAM" id="SSF101941">
    <property type="entry name" value="NAC domain"/>
    <property type="match status" value="1"/>
</dbReference>